<dbReference type="SUPFAM" id="SSF52728">
    <property type="entry name" value="PTS IIb component"/>
    <property type="match status" value="1"/>
</dbReference>
<evidence type="ECO:0000313" key="9">
    <source>
        <dbReference type="EMBL" id="PSL00683.1"/>
    </source>
</evidence>
<evidence type="ECO:0000313" key="10">
    <source>
        <dbReference type="Proteomes" id="UP000240542"/>
    </source>
</evidence>
<dbReference type="Gene3D" id="3.40.35.10">
    <property type="entry name" value="Phosphotransferase system, sorbose subfamily IIB component"/>
    <property type="match status" value="1"/>
</dbReference>
<evidence type="ECO:0000259" key="8">
    <source>
        <dbReference type="PROSITE" id="PS51101"/>
    </source>
</evidence>
<keyword evidence="2" id="KW-0813">Transport</keyword>
<dbReference type="Proteomes" id="UP000240542">
    <property type="component" value="Unassembled WGS sequence"/>
</dbReference>
<evidence type="ECO:0000256" key="3">
    <source>
        <dbReference type="ARBA" id="ARBA00022490"/>
    </source>
</evidence>
<gene>
    <name evidence="9" type="ORF">CLV63_101157</name>
</gene>
<keyword evidence="6" id="KW-0598">Phosphotransferase system</keyword>
<protein>
    <submittedName>
        <fullName evidence="9">PTS system mannose-specific IIB component/PTS system sorbose-specific IIB component</fullName>
    </submittedName>
</protein>
<evidence type="ECO:0000256" key="4">
    <source>
        <dbReference type="ARBA" id="ARBA00022597"/>
    </source>
</evidence>
<evidence type="ECO:0000256" key="2">
    <source>
        <dbReference type="ARBA" id="ARBA00022448"/>
    </source>
</evidence>
<evidence type="ECO:0000256" key="1">
    <source>
        <dbReference type="ARBA" id="ARBA00004496"/>
    </source>
</evidence>
<feature type="domain" description="PTS EIIB type-4" evidence="8">
    <location>
        <begin position="1"/>
        <end position="160"/>
    </location>
</feature>
<dbReference type="GO" id="GO:0009401">
    <property type="term" value="P:phosphoenolpyruvate-dependent sugar phosphotransferase system"/>
    <property type="evidence" value="ECO:0007669"/>
    <property type="project" value="UniProtKB-KW"/>
</dbReference>
<dbReference type="AlphaFoldDB" id="A0A2P8DU03"/>
<comment type="caution">
    <text evidence="9">The sequence shown here is derived from an EMBL/GenBank/DDBJ whole genome shotgun (WGS) entry which is preliminary data.</text>
</comment>
<dbReference type="InterPro" id="IPR036667">
    <property type="entry name" value="PTS_IIB_sorbose-sp_sf"/>
</dbReference>
<keyword evidence="5" id="KW-0808">Transferase</keyword>
<comment type="subcellular location">
    <subcellularLocation>
        <location evidence="1">Cytoplasm</location>
    </subcellularLocation>
</comment>
<keyword evidence="7" id="KW-0418">Kinase</keyword>
<keyword evidence="10" id="KW-1185">Reference proteome</keyword>
<accession>A0A2P8DU03</accession>
<keyword evidence="3" id="KW-0963">Cytoplasm</keyword>
<keyword evidence="4" id="KW-0762">Sugar transport</keyword>
<dbReference type="GO" id="GO:0005737">
    <property type="term" value="C:cytoplasm"/>
    <property type="evidence" value="ECO:0007669"/>
    <property type="project" value="UniProtKB-SubCell"/>
</dbReference>
<evidence type="ECO:0000256" key="7">
    <source>
        <dbReference type="ARBA" id="ARBA00022777"/>
    </source>
</evidence>
<reference evidence="9 10" key="1">
    <citation type="submission" date="2018-03" db="EMBL/GenBank/DDBJ databases">
        <title>Genomic Encyclopedia of Archaeal and Bacterial Type Strains, Phase II (KMG-II): from individual species to whole genera.</title>
        <authorList>
            <person name="Goeker M."/>
        </authorList>
    </citation>
    <scope>NUCLEOTIDE SEQUENCE [LARGE SCALE GENOMIC DNA]</scope>
    <source>
        <strain evidence="9 10">DSM 45312</strain>
    </source>
</reference>
<evidence type="ECO:0000256" key="5">
    <source>
        <dbReference type="ARBA" id="ARBA00022679"/>
    </source>
</evidence>
<sequence>MQLALIRVDHRLVHGQVTMGWTRSVRADALVVVSDRAADDPFEASLMRMAVPHGVAIEIWGVTEAADRVRAANLPAGRVLLLVATPVDLLPLFAAGLSNTEVNIGGVRSPGASVKLTKEVHATPEEIDAWKALAEKGVELSVQWLPDQKRRSLNADVVRR</sequence>
<name>A0A2P8DU03_9ACTN</name>
<proteinExistence type="predicted"/>
<dbReference type="InterPro" id="IPR004720">
    <property type="entry name" value="PTS_IIB_sorbose-sp"/>
</dbReference>
<dbReference type="EMBL" id="PYGA01000001">
    <property type="protein sequence ID" value="PSL00683.1"/>
    <property type="molecule type" value="Genomic_DNA"/>
</dbReference>
<dbReference type="Pfam" id="PF03830">
    <property type="entry name" value="PTSIIB_sorb"/>
    <property type="match status" value="1"/>
</dbReference>
<dbReference type="RefSeq" id="WP_170134107.1">
    <property type="nucleotide sequence ID" value="NZ_PYGA01000001.1"/>
</dbReference>
<dbReference type="GO" id="GO:0016301">
    <property type="term" value="F:kinase activity"/>
    <property type="evidence" value="ECO:0007669"/>
    <property type="project" value="UniProtKB-KW"/>
</dbReference>
<dbReference type="GO" id="GO:0008982">
    <property type="term" value="F:protein-N(PI)-phosphohistidine-sugar phosphotransferase activity"/>
    <property type="evidence" value="ECO:0007669"/>
    <property type="project" value="InterPro"/>
</dbReference>
<dbReference type="PROSITE" id="PS51101">
    <property type="entry name" value="PTS_EIIB_TYPE_4"/>
    <property type="match status" value="1"/>
</dbReference>
<organism evidence="9 10">
    <name type="scientific">Murinocardiopsis flavida</name>
    <dbReference type="NCBI Taxonomy" id="645275"/>
    <lineage>
        <taxon>Bacteria</taxon>
        <taxon>Bacillati</taxon>
        <taxon>Actinomycetota</taxon>
        <taxon>Actinomycetes</taxon>
        <taxon>Streptosporangiales</taxon>
        <taxon>Nocardiopsidaceae</taxon>
        <taxon>Murinocardiopsis</taxon>
    </lineage>
</organism>
<evidence type="ECO:0000256" key="6">
    <source>
        <dbReference type="ARBA" id="ARBA00022683"/>
    </source>
</evidence>